<dbReference type="PROSITE" id="PS51782">
    <property type="entry name" value="LYSM"/>
    <property type="match status" value="4"/>
</dbReference>
<evidence type="ECO:0000256" key="3">
    <source>
        <dbReference type="ARBA" id="ARBA00023026"/>
    </source>
</evidence>
<evidence type="ECO:0000313" key="6">
    <source>
        <dbReference type="EMBL" id="KAH8695446.1"/>
    </source>
</evidence>
<gene>
    <name evidence="6" type="ORF">BGW36DRAFT_429323</name>
</gene>
<dbReference type="EMBL" id="JAJTJA010000008">
    <property type="protein sequence ID" value="KAH8695446.1"/>
    <property type="molecule type" value="Genomic_DNA"/>
</dbReference>
<name>A0AAD4KN88_9EURO</name>
<keyword evidence="3" id="KW-0843">Virulence</keyword>
<organism evidence="6 7">
    <name type="scientific">Talaromyces proteolyticus</name>
    <dbReference type="NCBI Taxonomy" id="1131652"/>
    <lineage>
        <taxon>Eukaryota</taxon>
        <taxon>Fungi</taxon>
        <taxon>Dikarya</taxon>
        <taxon>Ascomycota</taxon>
        <taxon>Pezizomycotina</taxon>
        <taxon>Eurotiomycetes</taxon>
        <taxon>Eurotiomycetidae</taxon>
        <taxon>Eurotiales</taxon>
        <taxon>Trichocomaceae</taxon>
        <taxon>Talaromyces</taxon>
        <taxon>Talaromyces sect. Bacilispori</taxon>
    </lineage>
</organism>
<dbReference type="Proteomes" id="UP001201262">
    <property type="component" value="Unassembled WGS sequence"/>
</dbReference>
<feature type="domain" description="LysM" evidence="5">
    <location>
        <begin position="29"/>
        <end position="76"/>
    </location>
</feature>
<protein>
    <recommendedName>
        <fullName evidence="5">LysM domain-containing protein</fullName>
    </recommendedName>
</protein>
<evidence type="ECO:0000256" key="4">
    <source>
        <dbReference type="SAM" id="SignalP"/>
    </source>
</evidence>
<feature type="signal peptide" evidence="4">
    <location>
        <begin position="1"/>
        <end position="20"/>
    </location>
</feature>
<dbReference type="Pfam" id="PF01476">
    <property type="entry name" value="LysM"/>
    <property type="match status" value="4"/>
</dbReference>
<dbReference type="SMART" id="SM00257">
    <property type="entry name" value="LysM"/>
    <property type="match status" value="4"/>
</dbReference>
<keyword evidence="7" id="KW-1185">Reference proteome</keyword>
<accession>A0AAD4KN88</accession>
<keyword evidence="2 4" id="KW-0732">Signal</keyword>
<dbReference type="AlphaFoldDB" id="A0AAD4KN88"/>
<dbReference type="InterPro" id="IPR018392">
    <property type="entry name" value="LysM"/>
</dbReference>
<keyword evidence="1" id="KW-0147">Chitin-binding</keyword>
<dbReference type="InterPro" id="IPR036779">
    <property type="entry name" value="LysM_dom_sf"/>
</dbReference>
<dbReference type="GO" id="GO:0008061">
    <property type="term" value="F:chitin binding"/>
    <property type="evidence" value="ECO:0007669"/>
    <property type="project" value="UniProtKB-KW"/>
</dbReference>
<dbReference type="PANTHER" id="PTHR34997:SF2">
    <property type="entry name" value="LYSM DOMAIN-CONTAINING PROTEIN-RELATED"/>
    <property type="match status" value="1"/>
</dbReference>
<dbReference type="SUPFAM" id="SSF54106">
    <property type="entry name" value="LysM domain"/>
    <property type="match status" value="4"/>
</dbReference>
<dbReference type="Gene3D" id="3.10.350.10">
    <property type="entry name" value="LysM domain"/>
    <property type="match status" value="4"/>
</dbReference>
<evidence type="ECO:0000256" key="1">
    <source>
        <dbReference type="ARBA" id="ARBA00022669"/>
    </source>
</evidence>
<evidence type="ECO:0000256" key="2">
    <source>
        <dbReference type="ARBA" id="ARBA00022729"/>
    </source>
</evidence>
<dbReference type="InterPro" id="IPR052210">
    <property type="entry name" value="LysM1-like"/>
</dbReference>
<feature type="domain" description="LysM" evidence="5">
    <location>
        <begin position="120"/>
        <end position="167"/>
    </location>
</feature>
<dbReference type="PANTHER" id="PTHR34997">
    <property type="entry name" value="AM15"/>
    <property type="match status" value="1"/>
</dbReference>
<dbReference type="GeneID" id="70250958"/>
<dbReference type="RefSeq" id="XP_046070588.1">
    <property type="nucleotide sequence ID" value="XM_046220671.1"/>
</dbReference>
<feature type="domain" description="LysM" evidence="5">
    <location>
        <begin position="199"/>
        <end position="246"/>
    </location>
</feature>
<feature type="domain" description="LysM" evidence="5">
    <location>
        <begin position="276"/>
        <end position="322"/>
    </location>
</feature>
<evidence type="ECO:0000259" key="5">
    <source>
        <dbReference type="PROSITE" id="PS51782"/>
    </source>
</evidence>
<evidence type="ECO:0000313" key="7">
    <source>
        <dbReference type="Proteomes" id="UP001201262"/>
    </source>
</evidence>
<reference evidence="6" key="1">
    <citation type="submission" date="2021-12" db="EMBL/GenBank/DDBJ databases">
        <title>Convergent genome expansion in fungi linked to evolution of root-endophyte symbiosis.</title>
        <authorList>
            <consortium name="DOE Joint Genome Institute"/>
            <person name="Ke Y.-H."/>
            <person name="Bonito G."/>
            <person name="Liao H.-L."/>
            <person name="Looney B."/>
            <person name="Rojas-Flechas A."/>
            <person name="Nash J."/>
            <person name="Hameed K."/>
            <person name="Schadt C."/>
            <person name="Martin F."/>
            <person name="Crous P.W."/>
            <person name="Miettinen O."/>
            <person name="Magnuson J.K."/>
            <person name="Labbe J."/>
            <person name="Jacobson D."/>
            <person name="Doktycz M.J."/>
            <person name="Veneault-Fourrey C."/>
            <person name="Kuo A."/>
            <person name="Mondo S."/>
            <person name="Calhoun S."/>
            <person name="Riley R."/>
            <person name="Ohm R."/>
            <person name="LaButti K."/>
            <person name="Andreopoulos B."/>
            <person name="Pangilinan J."/>
            <person name="Nolan M."/>
            <person name="Tritt A."/>
            <person name="Clum A."/>
            <person name="Lipzen A."/>
            <person name="Daum C."/>
            <person name="Barry K."/>
            <person name="Grigoriev I.V."/>
            <person name="Vilgalys R."/>
        </authorList>
    </citation>
    <scope>NUCLEOTIDE SEQUENCE</scope>
    <source>
        <strain evidence="6">PMI_201</strain>
    </source>
</reference>
<proteinExistence type="predicted"/>
<dbReference type="CDD" id="cd00118">
    <property type="entry name" value="LysM"/>
    <property type="match status" value="3"/>
</dbReference>
<feature type="chain" id="PRO_5041961737" description="LysM domain-containing protein" evidence="4">
    <location>
        <begin position="21"/>
        <end position="324"/>
    </location>
</feature>
<comment type="caution">
    <text evidence="6">The sequence shown here is derived from an EMBL/GenBank/DDBJ whole genome shotgun (WGS) entry which is preliminary data.</text>
</comment>
<sequence>MARFLVSLTSSLALAGAASAAIGPRDCSYSVTANNGDTCQSISDDWGITTTQFEEYNSQVGANCSNGVTVGQSYCVQWSGPLPTKTTVPAATTATTTTATATGNGAPSPTQSGIAANCTKYYQAVSGDSCSSIASAFGTFSVSDFESWNPAVGSSCSGLWAGYYYCVAIPGTPTSRPTTTTAPSGPSPTQSGIVSDCTKFYKAQSGDSCYSIATSFGTFSVSDFESWNPAVGSSCSGLFAGYYYCVAVPGTPTQPTSTAPSGPQPEQTGITSNCNKYYKVQSGDYCEKICQQYGISVSQFYSWNPAVGDTCQSLWVGYYVCVGV</sequence>